<evidence type="ECO:0000313" key="3">
    <source>
        <dbReference type="Proteomes" id="UP001597419"/>
    </source>
</evidence>
<dbReference type="EMBL" id="JBHUKU010000008">
    <property type="protein sequence ID" value="MFD2460194.1"/>
    <property type="molecule type" value="Genomic_DNA"/>
</dbReference>
<dbReference type="Proteomes" id="UP001597419">
    <property type="component" value="Unassembled WGS sequence"/>
</dbReference>
<evidence type="ECO:0000313" key="2">
    <source>
        <dbReference type="EMBL" id="MFD2460194.1"/>
    </source>
</evidence>
<comment type="caution">
    <text evidence="2">The sequence shown here is derived from an EMBL/GenBank/DDBJ whole genome shotgun (WGS) entry which is preliminary data.</text>
</comment>
<accession>A0ABW5GHE4</accession>
<keyword evidence="3" id="KW-1185">Reference proteome</keyword>
<reference evidence="3" key="1">
    <citation type="journal article" date="2019" name="Int. J. Syst. Evol. Microbiol.">
        <title>The Global Catalogue of Microorganisms (GCM) 10K type strain sequencing project: providing services to taxonomists for standard genome sequencing and annotation.</title>
        <authorList>
            <consortium name="The Broad Institute Genomics Platform"/>
            <consortium name="The Broad Institute Genome Sequencing Center for Infectious Disease"/>
            <person name="Wu L."/>
            <person name="Ma J."/>
        </authorList>
    </citation>
    <scope>NUCLEOTIDE SEQUENCE [LARGE SCALE GENOMIC DNA]</scope>
    <source>
        <strain evidence="3">CGMCC 4.7643</strain>
    </source>
</reference>
<dbReference type="InterPro" id="IPR036689">
    <property type="entry name" value="ESAT-6-like_sf"/>
</dbReference>
<protein>
    <recommendedName>
        <fullName evidence="4">WXG100 family type VII secretion target</fullName>
    </recommendedName>
</protein>
<organism evidence="2 3">
    <name type="scientific">Amycolatopsis samaneae</name>
    <dbReference type="NCBI Taxonomy" id="664691"/>
    <lineage>
        <taxon>Bacteria</taxon>
        <taxon>Bacillati</taxon>
        <taxon>Actinomycetota</taxon>
        <taxon>Actinomycetes</taxon>
        <taxon>Pseudonocardiales</taxon>
        <taxon>Pseudonocardiaceae</taxon>
        <taxon>Amycolatopsis</taxon>
    </lineage>
</organism>
<dbReference type="RefSeq" id="WP_345398306.1">
    <property type="nucleotide sequence ID" value="NZ_BAABHG010000009.1"/>
</dbReference>
<evidence type="ECO:0000256" key="1">
    <source>
        <dbReference type="SAM" id="MobiDB-lite"/>
    </source>
</evidence>
<dbReference type="SUPFAM" id="SSF140453">
    <property type="entry name" value="EsxAB dimer-like"/>
    <property type="match status" value="1"/>
</dbReference>
<gene>
    <name evidence="2" type="ORF">ACFSYJ_16405</name>
</gene>
<sequence>MDGYFGALDAETTSGQDDDRTQLLEGISADLVDGANDALDAIEYLRYSDFFAMQGYDWGKMREDVAGVYREFSDADIDRESTEGLQEMINQIDKIWKTLQEDSKTKLDQAEKRMEYWRGEAANAVKSYINDLSETYARVETKITVLESDVVAAREAIATARQDLSNLGSAFKETAKKFQKDKAQQSDAAGSKVLAAAFAGAVTGLLAVATGGAGAAAGGAVFTAANGALVAGNAAGAALSQVVANSTEVSGDNVMDIYTSFMENADKIRSGMGDTSEDLAQHIGIESRDLPSVPPPPDVSPGDHFDPDNFETGNTSRQTEKRVRDSGVDIAPDGTIGNRGGSVAGSVRE</sequence>
<feature type="compositionally biased region" description="Basic and acidic residues" evidence="1">
    <location>
        <begin position="318"/>
        <end position="327"/>
    </location>
</feature>
<feature type="region of interest" description="Disordered" evidence="1">
    <location>
        <begin position="287"/>
        <end position="349"/>
    </location>
</feature>
<proteinExistence type="predicted"/>
<name>A0ABW5GHE4_9PSEU</name>
<evidence type="ECO:0008006" key="4">
    <source>
        <dbReference type="Google" id="ProtNLM"/>
    </source>
</evidence>